<evidence type="ECO:0000256" key="2">
    <source>
        <dbReference type="ARBA" id="ARBA00005464"/>
    </source>
</evidence>
<comment type="function">
    <text evidence="11">Involved in protein export. Acts as a chaperone by maintaining the newly synthesized protein in an open conformation. Functions as a peptidyl-prolyl cis-trans isomerase.</text>
</comment>
<reference evidence="15" key="1">
    <citation type="journal article" date="2021" name="PeerJ">
        <title>Extensive microbial diversity within the chicken gut microbiome revealed by metagenomics and culture.</title>
        <authorList>
            <person name="Gilroy R."/>
            <person name="Ravi A."/>
            <person name="Getino M."/>
            <person name="Pursley I."/>
            <person name="Horton D.L."/>
            <person name="Alikhan N.F."/>
            <person name="Baker D."/>
            <person name="Gharbi K."/>
            <person name="Hall N."/>
            <person name="Watson M."/>
            <person name="Adriaenssens E.M."/>
            <person name="Foster-Nyarko E."/>
            <person name="Jarju S."/>
            <person name="Secka A."/>
            <person name="Antonio M."/>
            <person name="Oren A."/>
            <person name="Chaudhuri R.R."/>
            <person name="La Ragione R."/>
            <person name="Hildebrand F."/>
            <person name="Pallen M.J."/>
        </authorList>
    </citation>
    <scope>NUCLEOTIDE SEQUENCE</scope>
    <source>
        <strain evidence="15">USASDec5-558</strain>
    </source>
</reference>
<evidence type="ECO:0000256" key="6">
    <source>
        <dbReference type="ARBA" id="ARBA00023110"/>
    </source>
</evidence>
<dbReference type="InterPro" id="IPR001179">
    <property type="entry name" value="PPIase_FKBP_dom"/>
</dbReference>
<dbReference type="HAMAP" id="MF_00303">
    <property type="entry name" value="Trigger_factor_Tig"/>
    <property type="match status" value="1"/>
</dbReference>
<dbReference type="SUPFAM" id="SSF54534">
    <property type="entry name" value="FKBP-like"/>
    <property type="match status" value="1"/>
</dbReference>
<evidence type="ECO:0000256" key="4">
    <source>
        <dbReference type="ARBA" id="ARBA00016902"/>
    </source>
</evidence>
<dbReference type="Gene3D" id="3.10.50.40">
    <property type="match status" value="1"/>
</dbReference>
<evidence type="ECO:0000256" key="12">
    <source>
        <dbReference type="PROSITE-ProRule" id="PRU00277"/>
    </source>
</evidence>
<dbReference type="InterPro" id="IPR027304">
    <property type="entry name" value="Trigger_fact/SurA_dom_sf"/>
</dbReference>
<keyword evidence="8 11" id="KW-0413">Isomerase</keyword>
<evidence type="ECO:0000313" key="16">
    <source>
        <dbReference type="Proteomes" id="UP000886829"/>
    </source>
</evidence>
<reference evidence="15" key="2">
    <citation type="submission" date="2021-04" db="EMBL/GenBank/DDBJ databases">
        <authorList>
            <person name="Gilroy R."/>
        </authorList>
    </citation>
    <scope>NUCLEOTIDE SEQUENCE</scope>
    <source>
        <strain evidence="15">USASDec5-558</strain>
    </source>
</reference>
<evidence type="ECO:0000256" key="10">
    <source>
        <dbReference type="ARBA" id="ARBA00029986"/>
    </source>
</evidence>
<evidence type="ECO:0000256" key="1">
    <source>
        <dbReference type="ARBA" id="ARBA00000971"/>
    </source>
</evidence>
<comment type="subcellular location">
    <subcellularLocation>
        <location evidence="11">Cytoplasm</location>
    </subcellularLocation>
    <text evidence="11">About half TF is bound to the ribosome near the polypeptide exit tunnel while the other half is free in the cytoplasm.</text>
</comment>
<dbReference type="AlphaFoldDB" id="A0A9D1WEB4"/>
<dbReference type="FunFam" id="3.10.50.40:FF:000001">
    <property type="entry name" value="Trigger factor"/>
    <property type="match status" value="1"/>
</dbReference>
<dbReference type="GO" id="GO:0003755">
    <property type="term" value="F:peptidyl-prolyl cis-trans isomerase activity"/>
    <property type="evidence" value="ECO:0007669"/>
    <property type="project" value="UniProtKB-UniRule"/>
</dbReference>
<evidence type="ECO:0000256" key="3">
    <source>
        <dbReference type="ARBA" id="ARBA00013194"/>
    </source>
</evidence>
<dbReference type="GO" id="GO:0044183">
    <property type="term" value="F:protein folding chaperone"/>
    <property type="evidence" value="ECO:0007669"/>
    <property type="project" value="TreeGrafter"/>
</dbReference>
<dbReference type="GO" id="GO:0051301">
    <property type="term" value="P:cell division"/>
    <property type="evidence" value="ECO:0007669"/>
    <property type="project" value="UniProtKB-KW"/>
</dbReference>
<keyword evidence="9 11" id="KW-0131">Cell cycle</keyword>
<dbReference type="Pfam" id="PF05697">
    <property type="entry name" value="Trigger_N"/>
    <property type="match status" value="1"/>
</dbReference>
<name>A0A9D1WEB4_9GAMM</name>
<keyword evidence="7 11" id="KW-0143">Chaperone</keyword>
<dbReference type="Gene3D" id="3.30.70.1050">
    <property type="entry name" value="Trigger factor ribosome-binding domain"/>
    <property type="match status" value="1"/>
</dbReference>
<evidence type="ECO:0000259" key="14">
    <source>
        <dbReference type="PROSITE" id="PS50059"/>
    </source>
</evidence>
<dbReference type="GO" id="GO:0015031">
    <property type="term" value="P:protein transport"/>
    <property type="evidence" value="ECO:0007669"/>
    <property type="project" value="UniProtKB-UniRule"/>
</dbReference>
<protein>
    <recommendedName>
        <fullName evidence="4 11">Trigger factor</fullName>
        <shortName evidence="11">TF</shortName>
        <ecNumber evidence="3 11">5.2.1.8</ecNumber>
    </recommendedName>
    <alternativeName>
        <fullName evidence="10 11">PPIase</fullName>
    </alternativeName>
</protein>
<dbReference type="InterPro" id="IPR037041">
    <property type="entry name" value="Trigger_fac_C_sf"/>
</dbReference>
<dbReference type="Pfam" id="PF00254">
    <property type="entry name" value="FKBP_C"/>
    <property type="match status" value="1"/>
</dbReference>
<feature type="domain" description="PPIase FKBP-type" evidence="14">
    <location>
        <begin position="170"/>
        <end position="250"/>
    </location>
</feature>
<dbReference type="GO" id="GO:0043022">
    <property type="term" value="F:ribosome binding"/>
    <property type="evidence" value="ECO:0007669"/>
    <property type="project" value="TreeGrafter"/>
</dbReference>
<dbReference type="InterPro" id="IPR008881">
    <property type="entry name" value="Trigger_fac_ribosome-bd_bac"/>
</dbReference>
<dbReference type="SUPFAM" id="SSF109998">
    <property type="entry name" value="Triger factor/SurA peptide-binding domain-like"/>
    <property type="match status" value="1"/>
</dbReference>
<dbReference type="SUPFAM" id="SSF102735">
    <property type="entry name" value="Trigger factor ribosome-binding domain"/>
    <property type="match status" value="1"/>
</dbReference>
<sequence length="477" mass="53116">MQVQITPVSKVKTEAKVLLTAEEVNSCFDTALSKCAKSARIDGFRKGRIPKPVLLQVYGRQIAMDASEEAVNKFSREALQQVGDSGVEVIDSTPELAFNDGSLSRGKEWAYTLTVDNYPAIEKKDLSGVSVELYSINTDDKAVEEALDALRVERGTYQVVDDLVIAKDENQKAVINFTGTKDGVAFESGSAKDYELYIDRTRMIPGFTEALIGHKAGDDFSFDVTFPEDYHVEELKGAQAKFDVQIVSVAQLQKAELNDDFIKSLGFDPEKGKTLEDLKNSLSNNLKTQYANRQTDLNVDIMQRAICKEYGDDIEVPEVLVEAETRSAFSSLFRVPANSKLFESDRVKGIIDEIRESLRPNLKIHCLIHGLIQANGLVDSMKEQEGELEAELKRSACAYEEGDDVDFEEFKKKALEDEATVQECRTRIYLAKLEKALRGLLTVTEKQISFKEYAEISQKLKEEKAAEAKAAEAPAAN</sequence>
<dbReference type="GO" id="GO:0051083">
    <property type="term" value="P:'de novo' cotranslational protein folding"/>
    <property type="evidence" value="ECO:0007669"/>
    <property type="project" value="TreeGrafter"/>
</dbReference>
<dbReference type="GO" id="GO:0005737">
    <property type="term" value="C:cytoplasm"/>
    <property type="evidence" value="ECO:0007669"/>
    <property type="project" value="UniProtKB-SubCell"/>
</dbReference>
<gene>
    <name evidence="11 15" type="primary">tig</name>
    <name evidence="15" type="ORF">H9850_04500</name>
</gene>
<dbReference type="PIRSF" id="PIRSF003095">
    <property type="entry name" value="Trigger_factor"/>
    <property type="match status" value="1"/>
</dbReference>
<comment type="similarity">
    <text evidence="2 11 13">Belongs to the FKBP-type PPIase family. Tig subfamily.</text>
</comment>
<evidence type="ECO:0000256" key="5">
    <source>
        <dbReference type="ARBA" id="ARBA00022618"/>
    </source>
</evidence>
<keyword evidence="5 11" id="KW-0132">Cell division</keyword>
<dbReference type="InterPro" id="IPR036611">
    <property type="entry name" value="Trigger_fac_ribosome-bd_sf"/>
</dbReference>
<accession>A0A9D1WEB4</accession>
<organism evidence="15 16">
    <name type="scientific">Candidatus Anaerobiospirillum pullistercoris</name>
    <dbReference type="NCBI Taxonomy" id="2838452"/>
    <lineage>
        <taxon>Bacteria</taxon>
        <taxon>Pseudomonadati</taxon>
        <taxon>Pseudomonadota</taxon>
        <taxon>Gammaproteobacteria</taxon>
        <taxon>Aeromonadales</taxon>
        <taxon>Succinivibrionaceae</taxon>
        <taxon>Anaerobiospirillum</taxon>
    </lineage>
</organism>
<keyword evidence="11" id="KW-0963">Cytoplasm</keyword>
<dbReference type="Proteomes" id="UP000886829">
    <property type="component" value="Unassembled WGS sequence"/>
</dbReference>
<proteinExistence type="inferred from homology"/>
<keyword evidence="6 11" id="KW-0697">Rotamase</keyword>
<comment type="caution">
    <text evidence="15">The sequence shown here is derived from an EMBL/GenBank/DDBJ whole genome shotgun (WGS) entry which is preliminary data.</text>
</comment>
<dbReference type="Gene3D" id="1.10.3120.10">
    <property type="entry name" value="Trigger factor, C-terminal domain"/>
    <property type="match status" value="1"/>
</dbReference>
<dbReference type="GO" id="GO:0043335">
    <property type="term" value="P:protein unfolding"/>
    <property type="evidence" value="ECO:0007669"/>
    <property type="project" value="TreeGrafter"/>
</dbReference>
<dbReference type="PANTHER" id="PTHR30560:SF3">
    <property type="entry name" value="TRIGGER FACTOR-LIKE PROTEIN TIG, CHLOROPLASTIC"/>
    <property type="match status" value="1"/>
</dbReference>
<evidence type="ECO:0000256" key="8">
    <source>
        <dbReference type="ARBA" id="ARBA00023235"/>
    </source>
</evidence>
<dbReference type="InterPro" id="IPR046357">
    <property type="entry name" value="PPIase_dom_sf"/>
</dbReference>
<evidence type="ECO:0000256" key="11">
    <source>
        <dbReference type="HAMAP-Rule" id="MF_00303"/>
    </source>
</evidence>
<evidence type="ECO:0000256" key="7">
    <source>
        <dbReference type="ARBA" id="ARBA00023186"/>
    </source>
</evidence>
<dbReference type="EMBL" id="DXEV01000088">
    <property type="protein sequence ID" value="HIX56717.1"/>
    <property type="molecule type" value="Genomic_DNA"/>
</dbReference>
<dbReference type="InterPro" id="IPR005215">
    <property type="entry name" value="Trig_fac"/>
</dbReference>
<dbReference type="EC" id="5.2.1.8" evidence="3 11"/>
<evidence type="ECO:0000256" key="9">
    <source>
        <dbReference type="ARBA" id="ARBA00023306"/>
    </source>
</evidence>
<dbReference type="NCBIfam" id="TIGR00115">
    <property type="entry name" value="tig"/>
    <property type="match status" value="1"/>
</dbReference>
<evidence type="ECO:0000256" key="13">
    <source>
        <dbReference type="RuleBase" id="RU003914"/>
    </source>
</evidence>
<comment type="domain">
    <text evidence="11">Consists of 3 domains; the N-terminus binds the ribosome, the middle domain has PPIase activity, while the C-terminus has intrinsic chaperone activity on its own.</text>
</comment>
<comment type="catalytic activity">
    <reaction evidence="1 11 12">
        <text>[protein]-peptidylproline (omega=180) = [protein]-peptidylproline (omega=0)</text>
        <dbReference type="Rhea" id="RHEA:16237"/>
        <dbReference type="Rhea" id="RHEA-COMP:10747"/>
        <dbReference type="Rhea" id="RHEA-COMP:10748"/>
        <dbReference type="ChEBI" id="CHEBI:83833"/>
        <dbReference type="ChEBI" id="CHEBI:83834"/>
        <dbReference type="EC" id="5.2.1.8"/>
    </reaction>
</comment>
<dbReference type="PROSITE" id="PS50059">
    <property type="entry name" value="FKBP_PPIASE"/>
    <property type="match status" value="1"/>
</dbReference>
<dbReference type="PANTHER" id="PTHR30560">
    <property type="entry name" value="TRIGGER FACTOR CHAPERONE AND PEPTIDYL-PROLYL CIS/TRANS ISOMERASE"/>
    <property type="match status" value="1"/>
</dbReference>
<evidence type="ECO:0000313" key="15">
    <source>
        <dbReference type="EMBL" id="HIX56717.1"/>
    </source>
</evidence>